<sequence>MGTRGAADEEQRAHFGQERQPHVFRTRSAEADSPYEFYGLGPLPGDVIERHGSVTTYATAASLGADWLVDLVRSNSQEDAEPVLAIHEQTGALLAYTGRTLWWTSVPGQEHSLVQQQSFRDDDGRQWTWQNEIIRDVDENGKTYDWEAWVCVA</sequence>
<evidence type="ECO:0000256" key="1">
    <source>
        <dbReference type="SAM" id="MobiDB-lite"/>
    </source>
</evidence>
<keyword evidence="3" id="KW-1185">Reference proteome</keyword>
<gene>
    <name evidence="2" type="ORF">GPJ59_04590</name>
</gene>
<comment type="caution">
    <text evidence="2">The sequence shown here is derived from an EMBL/GenBank/DDBJ whole genome shotgun (WGS) entry which is preliminary data.</text>
</comment>
<feature type="region of interest" description="Disordered" evidence="1">
    <location>
        <begin position="1"/>
        <end position="22"/>
    </location>
</feature>
<feature type="compositionally biased region" description="Basic and acidic residues" evidence="1">
    <location>
        <begin position="1"/>
        <end position="21"/>
    </location>
</feature>
<organism evidence="2 3">
    <name type="scientific">Streptomyces bambusae</name>
    <dbReference type="NCBI Taxonomy" id="1550616"/>
    <lineage>
        <taxon>Bacteria</taxon>
        <taxon>Bacillati</taxon>
        <taxon>Actinomycetota</taxon>
        <taxon>Actinomycetes</taxon>
        <taxon>Kitasatosporales</taxon>
        <taxon>Streptomycetaceae</taxon>
        <taxon>Streptomyces</taxon>
    </lineage>
</organism>
<evidence type="ECO:0000313" key="3">
    <source>
        <dbReference type="Proteomes" id="UP000812013"/>
    </source>
</evidence>
<proteinExistence type="predicted"/>
<dbReference type="Proteomes" id="UP000812013">
    <property type="component" value="Unassembled WGS sequence"/>
</dbReference>
<evidence type="ECO:0000313" key="2">
    <source>
        <dbReference type="EMBL" id="MBW5481178.1"/>
    </source>
</evidence>
<reference evidence="2 3" key="1">
    <citation type="submission" date="2019-12" db="EMBL/GenBank/DDBJ databases">
        <title>Genome sequence of Streptomyces bambusae.</title>
        <authorList>
            <person name="Bansal K."/>
            <person name="Choksket S."/>
            <person name="Korpole S."/>
            <person name="Patil P.B."/>
        </authorList>
    </citation>
    <scope>NUCLEOTIDE SEQUENCE [LARGE SCALE GENOMIC DNA]</scope>
    <source>
        <strain evidence="2 3">SK60</strain>
    </source>
</reference>
<dbReference type="EMBL" id="WTFF01000015">
    <property type="protein sequence ID" value="MBW5481178.1"/>
    <property type="molecule type" value="Genomic_DNA"/>
</dbReference>
<protein>
    <submittedName>
        <fullName evidence="2">Uncharacterized protein</fullName>
    </submittedName>
</protein>
<accession>A0ABS6Z0A8</accession>
<name>A0ABS6Z0A8_9ACTN</name>
<dbReference type="RefSeq" id="WP_219665067.1">
    <property type="nucleotide sequence ID" value="NZ_WTFF01000015.1"/>
</dbReference>